<dbReference type="InterPro" id="IPR011650">
    <property type="entry name" value="Peptidase_M20_dimer"/>
</dbReference>
<reference evidence="6" key="2">
    <citation type="submission" date="2020-09" db="EMBL/GenBank/DDBJ databases">
        <authorList>
            <person name="Sun Q."/>
            <person name="Zhou Y."/>
        </authorList>
    </citation>
    <scope>NUCLEOTIDE SEQUENCE</scope>
    <source>
        <strain evidence="6">CGMCC 4.7368</strain>
    </source>
</reference>
<dbReference type="RefSeq" id="WP_189127790.1">
    <property type="nucleotide sequence ID" value="NZ_BMNH01000027.1"/>
</dbReference>
<evidence type="ECO:0000313" key="7">
    <source>
        <dbReference type="Proteomes" id="UP000646523"/>
    </source>
</evidence>
<evidence type="ECO:0000256" key="1">
    <source>
        <dbReference type="ARBA" id="ARBA00001947"/>
    </source>
</evidence>
<evidence type="ECO:0000256" key="2">
    <source>
        <dbReference type="ARBA" id="ARBA00022723"/>
    </source>
</evidence>
<comment type="cofactor">
    <cofactor evidence="1">
        <name>Zn(2+)</name>
        <dbReference type="ChEBI" id="CHEBI:29105"/>
    </cofactor>
</comment>
<dbReference type="SUPFAM" id="SSF53187">
    <property type="entry name" value="Zn-dependent exopeptidases"/>
    <property type="match status" value="1"/>
</dbReference>
<evidence type="ECO:0000256" key="4">
    <source>
        <dbReference type="ARBA" id="ARBA00022833"/>
    </source>
</evidence>
<name>A0A918DPZ6_9ACTN</name>
<dbReference type="Gene3D" id="3.40.630.10">
    <property type="entry name" value="Zn peptidases"/>
    <property type="match status" value="1"/>
</dbReference>
<keyword evidence="4" id="KW-0862">Zinc</keyword>
<evidence type="ECO:0000256" key="3">
    <source>
        <dbReference type="ARBA" id="ARBA00022801"/>
    </source>
</evidence>
<evidence type="ECO:0000313" key="6">
    <source>
        <dbReference type="EMBL" id="GGO79053.1"/>
    </source>
</evidence>
<dbReference type="InterPro" id="IPR001261">
    <property type="entry name" value="ArgE/DapE_CS"/>
</dbReference>
<keyword evidence="7" id="KW-1185">Reference proteome</keyword>
<dbReference type="AlphaFoldDB" id="A0A918DPZ6"/>
<dbReference type="GO" id="GO:0046872">
    <property type="term" value="F:metal ion binding"/>
    <property type="evidence" value="ECO:0007669"/>
    <property type="project" value="UniProtKB-KW"/>
</dbReference>
<keyword evidence="3" id="KW-0378">Hydrolase</keyword>
<dbReference type="InterPro" id="IPR050072">
    <property type="entry name" value="Peptidase_M20A"/>
</dbReference>
<reference evidence="6" key="1">
    <citation type="journal article" date="2014" name="Int. J. Syst. Evol. Microbiol.">
        <title>Complete genome sequence of Corynebacterium casei LMG S-19264T (=DSM 44701T), isolated from a smear-ripened cheese.</title>
        <authorList>
            <consortium name="US DOE Joint Genome Institute (JGI-PGF)"/>
            <person name="Walter F."/>
            <person name="Albersmeier A."/>
            <person name="Kalinowski J."/>
            <person name="Ruckert C."/>
        </authorList>
    </citation>
    <scope>NUCLEOTIDE SEQUENCE</scope>
    <source>
        <strain evidence="6">CGMCC 4.7368</strain>
    </source>
</reference>
<dbReference type="EMBL" id="BMNH01000027">
    <property type="protein sequence ID" value="GGO79053.1"/>
    <property type="molecule type" value="Genomic_DNA"/>
</dbReference>
<dbReference type="InterPro" id="IPR002933">
    <property type="entry name" value="Peptidase_M20"/>
</dbReference>
<dbReference type="Proteomes" id="UP000646523">
    <property type="component" value="Unassembled WGS sequence"/>
</dbReference>
<gene>
    <name evidence="6" type="ORF">GCM10012289_62470</name>
</gene>
<proteinExistence type="predicted"/>
<dbReference type="Gene3D" id="3.30.70.360">
    <property type="match status" value="1"/>
</dbReference>
<organism evidence="6 7">
    <name type="scientific">Nonomuraea cavernae</name>
    <dbReference type="NCBI Taxonomy" id="2045107"/>
    <lineage>
        <taxon>Bacteria</taxon>
        <taxon>Bacillati</taxon>
        <taxon>Actinomycetota</taxon>
        <taxon>Actinomycetes</taxon>
        <taxon>Streptosporangiales</taxon>
        <taxon>Streptosporangiaceae</taxon>
        <taxon>Nonomuraea</taxon>
    </lineage>
</organism>
<dbReference type="GO" id="GO:0016787">
    <property type="term" value="F:hydrolase activity"/>
    <property type="evidence" value="ECO:0007669"/>
    <property type="project" value="UniProtKB-KW"/>
</dbReference>
<dbReference type="SUPFAM" id="SSF55031">
    <property type="entry name" value="Bacterial exopeptidase dimerisation domain"/>
    <property type="match status" value="1"/>
</dbReference>
<protein>
    <submittedName>
        <fullName evidence="6">Peptidase</fullName>
    </submittedName>
</protein>
<feature type="domain" description="Peptidase M20 dimerisation" evidence="5">
    <location>
        <begin position="182"/>
        <end position="311"/>
    </location>
</feature>
<dbReference type="PANTHER" id="PTHR43808">
    <property type="entry name" value="ACETYLORNITHINE DEACETYLASE"/>
    <property type="match status" value="1"/>
</dbReference>
<sequence>MTAPPTAAGAALRDELGTLVLDLLAAPSPNPPGDVRDVAGVVTAYCDRAGLPHRLDRPAARRRNIVVDVLGPTGRDGRHLVWNGHLDTFPASGPPSRPRRAADRVHGRGAVDMKGGVAAFLVAARRLRESAGDLPGRLSLVLVCDEETFGPMGARGLLRRRPDLLGDALVSTEPSSLGLVRVAERGYLWLMVHVPGQSMHAAYPGAGEGAILRAAGFARRVADLVADVNHGLAASHPPPTARDEAMDRLLGDGAARIVREVSLNLGTVRGGLAVNMRPADCRLSVDLRVPETVDPQDLLGRVEELAREAGGRVEVLGRGPANSTGENADIVTAVTEAVTRRTGHRPVPSTGIGCTDARLWRHAGVPACVIGPDPATMGTDDEHVRLAELEALVDILCDSARQYLSGES</sequence>
<dbReference type="Pfam" id="PF07687">
    <property type="entry name" value="M20_dimer"/>
    <property type="match status" value="1"/>
</dbReference>
<comment type="caution">
    <text evidence="6">The sequence shown here is derived from an EMBL/GenBank/DDBJ whole genome shotgun (WGS) entry which is preliminary data.</text>
</comment>
<evidence type="ECO:0000259" key="5">
    <source>
        <dbReference type="Pfam" id="PF07687"/>
    </source>
</evidence>
<dbReference type="InterPro" id="IPR036264">
    <property type="entry name" value="Bact_exopeptidase_dim_dom"/>
</dbReference>
<keyword evidence="2" id="KW-0479">Metal-binding</keyword>
<dbReference type="Pfam" id="PF01546">
    <property type="entry name" value="Peptidase_M20"/>
    <property type="match status" value="1"/>
</dbReference>
<accession>A0A918DPZ6</accession>
<dbReference type="PROSITE" id="PS00759">
    <property type="entry name" value="ARGE_DAPE_CPG2_2"/>
    <property type="match status" value="1"/>
</dbReference>